<evidence type="ECO:0000313" key="11">
    <source>
        <dbReference type="Proteomes" id="UP000597459"/>
    </source>
</evidence>
<gene>
    <name evidence="5 10" type="primary">lysA</name>
    <name evidence="10" type="ORF">GOB87_01825</name>
</gene>
<keyword evidence="4 5" id="KW-0456">Lyase</keyword>
<sequence length="447" mass="47446">MADPIDFSTPDPSVRELLATHPDLSLDAHDGLLFEQVPLETIAHHVGTPCWVMSSGTLRKRAARLLGAMEAAGLSVSAHFAVKANDHLAVLRILSECELGADVVSGGELLRARKVGIPASKIVFSGVGKTDVELRLALEERIAQINVESVEELEIISALASGMDREINIVLRVNPDVDAKTHAKITTGVAGNKFGIPYDEALPLYRRARELPGVKAVGYAVHIGSQILTVAPYRAAYARIAELVRATRAEGLAVSVVDCGGGLGICYRDEGEGSPDAWAGAIRAELGDLDVRLAIEPGRWIAAPAGVLLASVVLRKAVTGGASFLVLNAAMNDLLRPSLYDAWHGIVPLSARDAMGKPEVVSVVGPVCESGDTFAQARLLPHLQRGAHVAILDTGAYGAVMSSTYNARPLAAEVLVDGHTWSVIRPRQTVEELWGNERFPDGSEEAA</sequence>
<evidence type="ECO:0000259" key="9">
    <source>
        <dbReference type="Pfam" id="PF02784"/>
    </source>
</evidence>
<dbReference type="PANTHER" id="PTHR43727">
    <property type="entry name" value="DIAMINOPIMELATE DECARBOXYLASE"/>
    <property type="match status" value="1"/>
</dbReference>
<dbReference type="EC" id="4.1.1.20" evidence="5 6"/>
<evidence type="ECO:0000256" key="5">
    <source>
        <dbReference type="HAMAP-Rule" id="MF_02120"/>
    </source>
</evidence>
<dbReference type="RefSeq" id="WP_166312831.1">
    <property type="nucleotide sequence ID" value="NZ_WOTH01000002.1"/>
</dbReference>
<comment type="catalytic activity">
    <reaction evidence="5 8">
        <text>meso-2,6-diaminopimelate + H(+) = L-lysine + CO2</text>
        <dbReference type="Rhea" id="RHEA:15101"/>
        <dbReference type="ChEBI" id="CHEBI:15378"/>
        <dbReference type="ChEBI" id="CHEBI:16526"/>
        <dbReference type="ChEBI" id="CHEBI:32551"/>
        <dbReference type="ChEBI" id="CHEBI:57791"/>
        <dbReference type="EC" id="4.1.1.20"/>
    </reaction>
</comment>
<name>A0A967EI67_9PROT</name>
<evidence type="ECO:0000313" key="10">
    <source>
        <dbReference type="EMBL" id="NHO52704.1"/>
    </source>
</evidence>
<dbReference type="Pfam" id="PF02784">
    <property type="entry name" value="Orn_Arg_deC_N"/>
    <property type="match status" value="1"/>
</dbReference>
<feature type="binding site" evidence="5">
    <location>
        <begin position="296"/>
        <end position="299"/>
    </location>
    <ligand>
        <name>pyridoxal 5'-phosphate</name>
        <dbReference type="ChEBI" id="CHEBI:597326"/>
    </ligand>
</feature>
<dbReference type="PRINTS" id="PR01181">
    <property type="entry name" value="DAPDCRBXLASE"/>
</dbReference>
<dbReference type="InterPro" id="IPR002986">
    <property type="entry name" value="DAP_deCOOHase_LysA"/>
</dbReference>
<dbReference type="NCBIfam" id="TIGR01048">
    <property type="entry name" value="lysA"/>
    <property type="match status" value="1"/>
</dbReference>
<dbReference type="CDD" id="cd06828">
    <property type="entry name" value="PLPDE_III_DapDC"/>
    <property type="match status" value="1"/>
</dbReference>
<dbReference type="PROSITE" id="PS00878">
    <property type="entry name" value="ODR_DC_2_1"/>
    <property type="match status" value="1"/>
</dbReference>
<comment type="caution">
    <text evidence="10">The sequence shown here is derived from an EMBL/GenBank/DDBJ whole genome shotgun (WGS) entry which is preliminary data.</text>
</comment>
<keyword evidence="2 5" id="KW-0210">Decarboxylase</keyword>
<dbReference type="SUPFAM" id="SSF51419">
    <property type="entry name" value="PLP-binding barrel"/>
    <property type="match status" value="1"/>
</dbReference>
<comment type="pathway">
    <text evidence="5 8">Amino-acid biosynthesis; L-lysine biosynthesis via DAP pathway; L-lysine from DL-2,6-diaminopimelate: step 1/1.</text>
</comment>
<dbReference type="InterPro" id="IPR022653">
    <property type="entry name" value="De-COase2_pyr-phos_BS"/>
</dbReference>
<evidence type="ECO:0000256" key="6">
    <source>
        <dbReference type="NCBIfam" id="TIGR01048"/>
    </source>
</evidence>
<comment type="cofactor">
    <cofactor evidence="1 5 7 8">
        <name>pyridoxal 5'-phosphate</name>
        <dbReference type="ChEBI" id="CHEBI:597326"/>
    </cofactor>
</comment>
<dbReference type="GO" id="GO:0008836">
    <property type="term" value="F:diaminopimelate decarboxylase activity"/>
    <property type="evidence" value="ECO:0007669"/>
    <property type="project" value="UniProtKB-UniRule"/>
</dbReference>
<dbReference type="InterPro" id="IPR022644">
    <property type="entry name" value="De-COase2_N"/>
</dbReference>
<dbReference type="EMBL" id="WOTH01000002">
    <property type="protein sequence ID" value="NHO52704.1"/>
    <property type="molecule type" value="Genomic_DNA"/>
</dbReference>
<dbReference type="PROSITE" id="PS00879">
    <property type="entry name" value="ODR_DC_2_2"/>
    <property type="match status" value="1"/>
</dbReference>
<feature type="modified residue" description="N6-(pyridoxal phosphate)lysine" evidence="5 7">
    <location>
        <position position="83"/>
    </location>
</feature>
<proteinExistence type="inferred from homology"/>
<keyword evidence="5 8" id="KW-0457">Lysine biosynthesis</keyword>
<comment type="subunit">
    <text evidence="5">Homodimer.</text>
</comment>
<dbReference type="HAMAP" id="MF_02120">
    <property type="entry name" value="LysA"/>
    <property type="match status" value="1"/>
</dbReference>
<comment type="function">
    <text evidence="5">Specifically catalyzes the decarboxylation of meso-diaminopimelate (meso-DAP) to L-lysine.</text>
</comment>
<evidence type="ECO:0000256" key="7">
    <source>
        <dbReference type="PIRSR" id="PIRSR600183-50"/>
    </source>
</evidence>
<dbReference type="Gene3D" id="3.20.20.10">
    <property type="entry name" value="Alanine racemase"/>
    <property type="match status" value="1"/>
</dbReference>
<feature type="active site" description="Proton donor" evidence="7">
    <location>
        <position position="368"/>
    </location>
</feature>
<dbReference type="Proteomes" id="UP000597459">
    <property type="component" value="Unassembled WGS sequence"/>
</dbReference>
<accession>A0A967EI67</accession>
<dbReference type="FunFam" id="3.20.20.10:FF:000003">
    <property type="entry name" value="Diaminopimelate decarboxylase"/>
    <property type="match status" value="1"/>
</dbReference>
<evidence type="ECO:0000256" key="1">
    <source>
        <dbReference type="ARBA" id="ARBA00001933"/>
    </source>
</evidence>
<dbReference type="InterPro" id="IPR022657">
    <property type="entry name" value="De-COase2_CS"/>
</dbReference>
<feature type="binding site" evidence="5">
    <location>
        <position position="336"/>
    </location>
    <ligand>
        <name>substrate</name>
    </ligand>
</feature>
<dbReference type="InterPro" id="IPR000183">
    <property type="entry name" value="Orn/DAP/Arg_de-COase"/>
</dbReference>
<organism evidence="10 11">
    <name type="scientific">Acetobacter estunensis</name>
    <dbReference type="NCBI Taxonomy" id="104097"/>
    <lineage>
        <taxon>Bacteria</taxon>
        <taxon>Pseudomonadati</taxon>
        <taxon>Pseudomonadota</taxon>
        <taxon>Alphaproteobacteria</taxon>
        <taxon>Acetobacterales</taxon>
        <taxon>Acetobacteraceae</taxon>
        <taxon>Acetobacter</taxon>
    </lineage>
</organism>
<dbReference type="InterPro" id="IPR009006">
    <property type="entry name" value="Ala_racemase/Decarboxylase_C"/>
</dbReference>
<keyword evidence="5" id="KW-0028">Amino-acid biosynthesis</keyword>
<dbReference type="GO" id="GO:0030170">
    <property type="term" value="F:pyridoxal phosphate binding"/>
    <property type="evidence" value="ECO:0007669"/>
    <property type="project" value="UniProtKB-UniRule"/>
</dbReference>
<dbReference type="AlphaFoldDB" id="A0A967EI67"/>
<protein>
    <recommendedName>
        <fullName evidence="5 6">Diaminopimelate decarboxylase</fullName>
        <shortName evidence="5">DAP decarboxylase</shortName>
        <shortName evidence="5">DAPDC</shortName>
        <ecNumber evidence="5 6">4.1.1.20</ecNumber>
    </recommendedName>
</protein>
<feature type="binding site" evidence="5">
    <location>
        <position position="397"/>
    </location>
    <ligand>
        <name>substrate</name>
    </ligand>
</feature>
<dbReference type="GO" id="GO:0009089">
    <property type="term" value="P:lysine biosynthetic process via diaminopimelate"/>
    <property type="evidence" value="ECO:0007669"/>
    <property type="project" value="UniProtKB-UniRule"/>
</dbReference>
<feature type="domain" description="Orn/DAP/Arg decarboxylase 2 N-terminal" evidence="9">
    <location>
        <begin position="69"/>
        <end position="303"/>
    </location>
</feature>
<dbReference type="InterPro" id="IPR029066">
    <property type="entry name" value="PLP-binding_barrel"/>
</dbReference>
<dbReference type="PANTHER" id="PTHR43727:SF2">
    <property type="entry name" value="GROUP IV DECARBOXYLASE"/>
    <property type="match status" value="1"/>
</dbReference>
<evidence type="ECO:0000256" key="4">
    <source>
        <dbReference type="ARBA" id="ARBA00023239"/>
    </source>
</evidence>
<feature type="binding site" evidence="5">
    <location>
        <position position="369"/>
    </location>
    <ligand>
        <name>substrate</name>
    </ligand>
</feature>
<feature type="binding site" evidence="5">
    <location>
        <position position="299"/>
    </location>
    <ligand>
        <name>substrate</name>
    </ligand>
</feature>
<feature type="binding site" evidence="5">
    <location>
        <position position="262"/>
    </location>
    <ligand>
        <name>pyridoxal 5'-phosphate</name>
        <dbReference type="ChEBI" id="CHEBI:597326"/>
    </ligand>
</feature>
<evidence type="ECO:0000256" key="2">
    <source>
        <dbReference type="ARBA" id="ARBA00022793"/>
    </source>
</evidence>
<feature type="binding site" evidence="5">
    <location>
        <position position="397"/>
    </location>
    <ligand>
        <name>pyridoxal 5'-phosphate</name>
        <dbReference type="ChEBI" id="CHEBI:597326"/>
    </ligand>
</feature>
<keyword evidence="3 5" id="KW-0663">Pyridoxal phosphate</keyword>
<evidence type="ECO:0000256" key="8">
    <source>
        <dbReference type="RuleBase" id="RU003738"/>
    </source>
</evidence>
<dbReference type="Gene3D" id="2.40.37.10">
    <property type="entry name" value="Lyase, Ornithine Decarboxylase, Chain A, domain 1"/>
    <property type="match status" value="1"/>
</dbReference>
<keyword evidence="11" id="KW-1185">Reference proteome</keyword>
<feature type="binding site" evidence="5">
    <location>
        <position position="340"/>
    </location>
    <ligand>
        <name>substrate</name>
    </ligand>
</feature>
<reference evidence="10" key="1">
    <citation type="submission" date="2019-11" db="EMBL/GenBank/DDBJ databases">
        <title>Description of new Acetobacter species.</title>
        <authorList>
            <person name="Cleenwerck I."/>
            <person name="Sombolestani A.S."/>
        </authorList>
    </citation>
    <scope>NUCLEOTIDE SEQUENCE</scope>
    <source>
        <strain evidence="10">LMG 1626</strain>
    </source>
</reference>
<dbReference type="PRINTS" id="PR01179">
    <property type="entry name" value="ODADCRBXLASE"/>
</dbReference>
<evidence type="ECO:0000256" key="3">
    <source>
        <dbReference type="ARBA" id="ARBA00022898"/>
    </source>
</evidence>
<dbReference type="SUPFAM" id="SSF50621">
    <property type="entry name" value="Alanine racemase C-terminal domain-like"/>
    <property type="match status" value="1"/>
</dbReference>
<comment type="similarity">
    <text evidence="5">Belongs to the Orn/Lys/Arg decarboxylase class-II family. LysA subfamily.</text>
</comment>